<evidence type="ECO:0000256" key="6">
    <source>
        <dbReference type="SAM" id="MobiDB-lite"/>
    </source>
</evidence>
<dbReference type="OrthoDB" id="1890947at2759"/>
<feature type="compositionally biased region" description="Low complexity" evidence="6">
    <location>
        <begin position="551"/>
        <end position="562"/>
    </location>
</feature>
<dbReference type="Proteomes" id="UP000626092">
    <property type="component" value="Unassembled WGS sequence"/>
</dbReference>
<dbReference type="Pfam" id="PF00010">
    <property type="entry name" value="HLH"/>
    <property type="match status" value="1"/>
</dbReference>
<evidence type="ECO:0000259" key="7">
    <source>
        <dbReference type="PROSITE" id="PS50888"/>
    </source>
</evidence>
<keyword evidence="9" id="KW-1185">Reference proteome</keyword>
<dbReference type="EMBL" id="WJXA01000005">
    <property type="protein sequence ID" value="KAF7143668.1"/>
    <property type="molecule type" value="Genomic_DNA"/>
</dbReference>
<dbReference type="GO" id="GO:0046983">
    <property type="term" value="F:protein dimerization activity"/>
    <property type="evidence" value="ECO:0007669"/>
    <property type="project" value="InterPro"/>
</dbReference>
<dbReference type="GO" id="GO:0043565">
    <property type="term" value="F:sequence-specific DNA binding"/>
    <property type="evidence" value="ECO:0007669"/>
    <property type="project" value="TreeGrafter"/>
</dbReference>
<keyword evidence="4" id="KW-0539">Nucleus</keyword>
<dbReference type="GO" id="GO:0005634">
    <property type="term" value="C:nucleus"/>
    <property type="evidence" value="ECO:0007669"/>
    <property type="project" value="UniProtKB-SubCell"/>
</dbReference>
<evidence type="ECO:0000256" key="5">
    <source>
        <dbReference type="SAM" id="Coils"/>
    </source>
</evidence>
<dbReference type="PROSITE" id="PS50888">
    <property type="entry name" value="BHLH"/>
    <property type="match status" value="1"/>
</dbReference>
<dbReference type="InterPro" id="IPR051358">
    <property type="entry name" value="TF_AMS/ICE1/BHLH6-like"/>
</dbReference>
<dbReference type="AlphaFoldDB" id="A0A834GXG4"/>
<dbReference type="Gene3D" id="4.10.280.10">
    <property type="entry name" value="Helix-loop-helix DNA-binding domain"/>
    <property type="match status" value="1"/>
</dbReference>
<comment type="subcellular location">
    <subcellularLocation>
        <location evidence="1">Nucleus</location>
    </subcellularLocation>
</comment>
<dbReference type="InterPro" id="IPR011598">
    <property type="entry name" value="bHLH_dom"/>
</dbReference>
<dbReference type="Pfam" id="PF22754">
    <property type="entry name" value="bHLH-TF_ACT-like_plant"/>
    <property type="match status" value="1"/>
</dbReference>
<dbReference type="InterPro" id="IPR036638">
    <property type="entry name" value="HLH_DNA-bd_sf"/>
</dbReference>
<keyword evidence="3" id="KW-0804">Transcription</keyword>
<dbReference type="InterPro" id="IPR054502">
    <property type="entry name" value="bHLH-TF_ACT-like_plant"/>
</dbReference>
<dbReference type="PANTHER" id="PTHR31945">
    <property type="entry name" value="TRANSCRIPTION FACTOR SCREAM2-RELATED"/>
    <property type="match status" value="1"/>
</dbReference>
<feature type="domain" description="BHLH" evidence="7">
    <location>
        <begin position="459"/>
        <end position="508"/>
    </location>
</feature>
<sequence>MKATRRRTKYRPKVERTTPVYPEFINALVFEETTKAANRTAEMVASSGGAIDLPLLLCTINALFPIRFLITSTFVYASSRELLGEAADYLRPMYVQCYYYGTMNLVQKLLERLRAIVNFKSWDYCVLWQLADDQRFLDWVDCCCAGSENIQNVGEDLFPVSSVPHCRDVMFQHPIAKPCELLAELPSSIPLDSGFSLSLSLSLTHTHTCAHCFSLKHNYHKKKRPSISKKILLLIPMNLSNCTTRFYRVYAQALMSNQASWLNFSNNADSKPLEETVGTRVLIPVPVGLVELFVAKQVPEDKEIVDCIASQCTMLLEQQSMIHSSSMDPNSSMNENNQMDLNNNLFLSSPENSNLPYGVTTDRMQLHSPMNSFQPFDHASETRASSMAALFDGFNSNGLQVMDSTGQPITMESSSLVLNKETDKDSVKHETGRSESISDDSDGNEDEDDAKWRRRTGKGPQSKNLVAERNRRKKLNDRLFALRSLVPKITKLDKASILSDAIEFVKELQKQVNDLQHELEEQSDDEGIKNNGQSEKLNVGLKCEHEETPDGNNVGAANNGVADPKKQNHDASIYDHKPRQMEPQVEVVQLDGNEFFVKVFCEHKSGGFVSLMEALNSLGLEVTSLNVTSYRSLVSNVFQVEKMDSEMVQADDVRDSLLQITRFGGWPDQMAKTSENGDGMDCHHHHHVHGGNCSNGLHNHQTCSHHLHDLRH</sequence>
<evidence type="ECO:0000313" key="8">
    <source>
        <dbReference type="EMBL" id="KAF7143668.1"/>
    </source>
</evidence>
<name>A0A834GXG4_RHOSS</name>
<feature type="compositionally biased region" description="Basic and acidic residues" evidence="6">
    <location>
        <begin position="420"/>
        <end position="433"/>
    </location>
</feature>
<proteinExistence type="predicted"/>
<dbReference type="SMART" id="SM00353">
    <property type="entry name" value="HLH"/>
    <property type="match status" value="1"/>
</dbReference>
<dbReference type="PANTHER" id="PTHR31945:SF11">
    <property type="entry name" value="TRANSCRIPTION FACTOR ABORTED MICROSPORES"/>
    <property type="match status" value="1"/>
</dbReference>
<keyword evidence="5" id="KW-0175">Coiled coil</keyword>
<feature type="region of interest" description="Disordered" evidence="6">
    <location>
        <begin position="546"/>
        <end position="567"/>
    </location>
</feature>
<evidence type="ECO:0000256" key="2">
    <source>
        <dbReference type="ARBA" id="ARBA00023015"/>
    </source>
</evidence>
<organism evidence="8 9">
    <name type="scientific">Rhododendron simsii</name>
    <name type="common">Sims's rhododendron</name>
    <dbReference type="NCBI Taxonomy" id="118357"/>
    <lineage>
        <taxon>Eukaryota</taxon>
        <taxon>Viridiplantae</taxon>
        <taxon>Streptophyta</taxon>
        <taxon>Embryophyta</taxon>
        <taxon>Tracheophyta</taxon>
        <taxon>Spermatophyta</taxon>
        <taxon>Magnoliopsida</taxon>
        <taxon>eudicotyledons</taxon>
        <taxon>Gunneridae</taxon>
        <taxon>Pentapetalae</taxon>
        <taxon>asterids</taxon>
        <taxon>Ericales</taxon>
        <taxon>Ericaceae</taxon>
        <taxon>Ericoideae</taxon>
        <taxon>Rhodoreae</taxon>
        <taxon>Rhododendron</taxon>
    </lineage>
</organism>
<evidence type="ECO:0000256" key="4">
    <source>
        <dbReference type="ARBA" id="ARBA00023242"/>
    </source>
</evidence>
<dbReference type="GO" id="GO:0003700">
    <property type="term" value="F:DNA-binding transcription factor activity"/>
    <property type="evidence" value="ECO:0007669"/>
    <property type="project" value="TreeGrafter"/>
</dbReference>
<gene>
    <name evidence="8" type="ORF">RHSIM_Rhsim05G0054200</name>
</gene>
<evidence type="ECO:0000256" key="1">
    <source>
        <dbReference type="ARBA" id="ARBA00004123"/>
    </source>
</evidence>
<keyword evidence="2" id="KW-0805">Transcription regulation</keyword>
<dbReference type="Pfam" id="PF14215">
    <property type="entry name" value="bHLH-MYC_N"/>
    <property type="match status" value="1"/>
</dbReference>
<dbReference type="CDD" id="cd11443">
    <property type="entry name" value="bHLH_AtAMS_like"/>
    <property type="match status" value="1"/>
</dbReference>
<evidence type="ECO:0000313" key="9">
    <source>
        <dbReference type="Proteomes" id="UP000626092"/>
    </source>
</evidence>
<protein>
    <recommendedName>
        <fullName evidence="7">BHLH domain-containing protein</fullName>
    </recommendedName>
</protein>
<evidence type="ECO:0000256" key="3">
    <source>
        <dbReference type="ARBA" id="ARBA00023163"/>
    </source>
</evidence>
<feature type="coiled-coil region" evidence="5">
    <location>
        <begin position="498"/>
        <end position="525"/>
    </location>
</feature>
<dbReference type="SUPFAM" id="SSF47459">
    <property type="entry name" value="HLH, helix-loop-helix DNA-binding domain"/>
    <property type="match status" value="1"/>
</dbReference>
<reference evidence="8" key="1">
    <citation type="submission" date="2019-11" db="EMBL/GenBank/DDBJ databases">
        <authorList>
            <person name="Liu Y."/>
            <person name="Hou J."/>
            <person name="Li T.-Q."/>
            <person name="Guan C.-H."/>
            <person name="Wu X."/>
            <person name="Wu H.-Z."/>
            <person name="Ling F."/>
            <person name="Zhang R."/>
            <person name="Shi X.-G."/>
            <person name="Ren J.-P."/>
            <person name="Chen E.-F."/>
            <person name="Sun J.-M."/>
        </authorList>
    </citation>
    <scope>NUCLEOTIDE SEQUENCE</scope>
    <source>
        <strain evidence="8">Adult_tree_wgs_1</strain>
        <tissue evidence="8">Leaves</tissue>
    </source>
</reference>
<accession>A0A834GXG4</accession>
<feature type="compositionally biased region" description="Acidic residues" evidence="6">
    <location>
        <begin position="437"/>
        <end position="449"/>
    </location>
</feature>
<feature type="region of interest" description="Disordered" evidence="6">
    <location>
        <begin position="413"/>
        <end position="470"/>
    </location>
</feature>
<comment type="caution">
    <text evidence="8">The sequence shown here is derived from an EMBL/GenBank/DDBJ whole genome shotgun (WGS) entry which is preliminary data.</text>
</comment>
<dbReference type="InterPro" id="IPR025610">
    <property type="entry name" value="MYC/MYB_N"/>
</dbReference>